<reference evidence="2" key="1">
    <citation type="submission" date="2020-02" db="EMBL/GenBank/DDBJ databases">
        <authorList>
            <person name="Meier V. D."/>
        </authorList>
    </citation>
    <scope>NUCLEOTIDE SEQUENCE</scope>
    <source>
        <strain evidence="2">AVDCRST_MAG59</strain>
    </source>
</reference>
<dbReference type="PANTHER" id="PTHR45947">
    <property type="entry name" value="SULFOQUINOVOSYL TRANSFERASE SQD2"/>
    <property type="match status" value="1"/>
</dbReference>
<name>A0A6J4U0A6_9BACT</name>
<dbReference type="GO" id="GO:0016758">
    <property type="term" value="F:hexosyltransferase activity"/>
    <property type="evidence" value="ECO:0007669"/>
    <property type="project" value="TreeGrafter"/>
</dbReference>
<evidence type="ECO:0000313" key="2">
    <source>
        <dbReference type="EMBL" id="CAA9534932.1"/>
    </source>
</evidence>
<dbReference type="EC" id="2.4.1.57" evidence="2"/>
<sequence>MKIALVSPYDIAQPGGVSDHITHLRSEFTHLGYETVVLAPRARKGGLEVGEGFYGVGRPIAIPSNGSTARLTFDVTLYAAVKALMRRERFDVVHVHEPLVPVLPYMVLLNSGATNIATFHAFRQSSAWYTALKPYMNLLLSRLDARIAVSGPALEFVSQYFEGPYEVIPNGIDVARFLDPEPMPWAADGRPRILFVGRFSEPRKGFKYLLRAMPLIHQQFPEARLVVVGTGRPEKYAGLMERYGIANVDFVGHVPFAELPRYYASCDVFCAPSVARESFGIVLLEAMAAGKPVVAGDNPGYASVLTHGREGLLARPKDEQALALALVRLLADAGLRRQFGAWGRASAGRYDWPLVARRVLDLYDRAARTTDPPPRLRGFA</sequence>
<feature type="domain" description="Glycosyltransferase subfamily 4-like N-terminal" evidence="1">
    <location>
        <begin position="14"/>
        <end position="176"/>
    </location>
</feature>
<gene>
    <name evidence="2" type="ORF">AVDCRST_MAG59-238</name>
</gene>
<protein>
    <submittedName>
        <fullName evidence="2">Phosphatidylinositol alpha-mannosyltransferase</fullName>
        <ecNumber evidence="2">2.4.1.57</ecNumber>
    </submittedName>
</protein>
<dbReference type="EMBL" id="CADCWF010000008">
    <property type="protein sequence ID" value="CAA9534932.1"/>
    <property type="molecule type" value="Genomic_DNA"/>
</dbReference>
<dbReference type="PANTHER" id="PTHR45947:SF3">
    <property type="entry name" value="SULFOQUINOVOSYL TRANSFERASE SQD2"/>
    <property type="match status" value="1"/>
</dbReference>
<dbReference type="InterPro" id="IPR050194">
    <property type="entry name" value="Glycosyltransferase_grp1"/>
</dbReference>
<dbReference type="SUPFAM" id="SSF53756">
    <property type="entry name" value="UDP-Glycosyltransferase/glycogen phosphorylase"/>
    <property type="match status" value="1"/>
</dbReference>
<accession>A0A6J4U0A6</accession>
<organism evidence="2">
    <name type="scientific">uncultured Thermomicrobiales bacterium</name>
    <dbReference type="NCBI Taxonomy" id="1645740"/>
    <lineage>
        <taxon>Bacteria</taxon>
        <taxon>Pseudomonadati</taxon>
        <taxon>Thermomicrobiota</taxon>
        <taxon>Thermomicrobia</taxon>
        <taxon>Thermomicrobiales</taxon>
        <taxon>environmental samples</taxon>
    </lineage>
</organism>
<dbReference type="Pfam" id="PF13692">
    <property type="entry name" value="Glyco_trans_1_4"/>
    <property type="match status" value="1"/>
</dbReference>
<dbReference type="CDD" id="cd03801">
    <property type="entry name" value="GT4_PimA-like"/>
    <property type="match status" value="1"/>
</dbReference>
<dbReference type="Pfam" id="PF13439">
    <property type="entry name" value="Glyco_transf_4"/>
    <property type="match status" value="1"/>
</dbReference>
<dbReference type="InterPro" id="IPR028098">
    <property type="entry name" value="Glyco_trans_4-like_N"/>
</dbReference>
<dbReference type="Gene3D" id="3.40.50.2000">
    <property type="entry name" value="Glycogen Phosphorylase B"/>
    <property type="match status" value="2"/>
</dbReference>
<keyword evidence="2" id="KW-0808">Transferase</keyword>
<proteinExistence type="predicted"/>
<keyword evidence="2" id="KW-0328">Glycosyltransferase</keyword>
<evidence type="ECO:0000259" key="1">
    <source>
        <dbReference type="Pfam" id="PF13439"/>
    </source>
</evidence>
<dbReference type="AlphaFoldDB" id="A0A6J4U0A6"/>